<feature type="transmembrane region" description="Helical" evidence="9">
    <location>
        <begin position="133"/>
        <end position="161"/>
    </location>
</feature>
<evidence type="ECO:0000256" key="9">
    <source>
        <dbReference type="SAM" id="Phobius"/>
    </source>
</evidence>
<feature type="transmembrane region" description="Helical" evidence="9">
    <location>
        <begin position="227"/>
        <end position="252"/>
    </location>
</feature>
<dbReference type="Proteomes" id="UP000198885">
    <property type="component" value="Unassembled WGS sequence"/>
</dbReference>
<sequence length="260" mass="26582">MIRGLWNRETVALLLLAAYLPLALFWLRHGGTEALARLGLAVLVVAIWHLVFMLARAQAPSLSALITALAIAMLAPEGLGVFRMTLGISFGVVMGELVFGGWGRNVVNPATVSLSFLGFGFPAFAWPGFDDPVAWAAIPAALIGMATGIMPAALLAGAAVVGAAASLAGLLPEPVLLAAGVALVLLLADPVTSATTALGRWLNGALYGALVVLFSAGWTGAAPVQVAVAAALLASLAAPLLDDAALALWIAARKRRHGRT</sequence>
<evidence type="ECO:0000256" key="4">
    <source>
        <dbReference type="ARBA" id="ARBA00022643"/>
    </source>
</evidence>
<evidence type="ECO:0000256" key="7">
    <source>
        <dbReference type="ARBA" id="ARBA00022989"/>
    </source>
</evidence>
<evidence type="ECO:0000256" key="8">
    <source>
        <dbReference type="ARBA" id="ARBA00023136"/>
    </source>
</evidence>
<dbReference type="InterPro" id="IPR004338">
    <property type="entry name" value="NqrB/RnfD"/>
</dbReference>
<evidence type="ECO:0000256" key="6">
    <source>
        <dbReference type="ARBA" id="ARBA00022967"/>
    </source>
</evidence>
<gene>
    <name evidence="10" type="ORF">SAMN04490244_11745</name>
</gene>
<dbReference type="EMBL" id="FOGU01000017">
    <property type="protein sequence ID" value="SES40700.1"/>
    <property type="molecule type" value="Genomic_DNA"/>
</dbReference>
<name>A0A1H9X3H7_9RHOB</name>
<evidence type="ECO:0000313" key="10">
    <source>
        <dbReference type="EMBL" id="SES40700.1"/>
    </source>
</evidence>
<keyword evidence="3" id="KW-0285">Flavoprotein</keyword>
<evidence type="ECO:0000256" key="3">
    <source>
        <dbReference type="ARBA" id="ARBA00022630"/>
    </source>
</evidence>
<organism evidence="10 11">
    <name type="scientific">Tranquillimonas rosea</name>
    <dbReference type="NCBI Taxonomy" id="641238"/>
    <lineage>
        <taxon>Bacteria</taxon>
        <taxon>Pseudomonadati</taxon>
        <taxon>Pseudomonadota</taxon>
        <taxon>Alphaproteobacteria</taxon>
        <taxon>Rhodobacterales</taxon>
        <taxon>Roseobacteraceae</taxon>
        <taxon>Tranquillimonas</taxon>
    </lineage>
</organism>
<evidence type="ECO:0000313" key="11">
    <source>
        <dbReference type="Proteomes" id="UP000198885"/>
    </source>
</evidence>
<keyword evidence="11" id="KW-1185">Reference proteome</keyword>
<keyword evidence="1" id="KW-0813">Transport</keyword>
<feature type="transmembrane region" description="Helical" evidence="9">
    <location>
        <begin position="34"/>
        <end position="55"/>
    </location>
</feature>
<dbReference type="GO" id="GO:0055085">
    <property type="term" value="P:transmembrane transport"/>
    <property type="evidence" value="ECO:0007669"/>
    <property type="project" value="InterPro"/>
</dbReference>
<feature type="transmembrane region" description="Helical" evidence="9">
    <location>
        <begin position="12"/>
        <end position="28"/>
    </location>
</feature>
<accession>A0A1H9X3H7</accession>
<dbReference type="OrthoDB" id="9776359at2"/>
<protein>
    <submittedName>
        <fullName evidence="10">Na+-transporting NADH:ubiquinone oxidoreductase subunit B</fullName>
    </submittedName>
</protein>
<keyword evidence="10" id="KW-0830">Ubiquinone</keyword>
<dbReference type="STRING" id="641238.SAMN04490244_11745"/>
<keyword evidence="2" id="KW-0597">Phosphoprotein</keyword>
<evidence type="ECO:0000256" key="2">
    <source>
        <dbReference type="ARBA" id="ARBA00022553"/>
    </source>
</evidence>
<keyword evidence="8 9" id="KW-0472">Membrane</keyword>
<dbReference type="RefSeq" id="WP_092696235.1">
    <property type="nucleotide sequence ID" value="NZ_FOGU01000017.1"/>
</dbReference>
<dbReference type="PANTHER" id="PTHR30578:SF1">
    <property type="entry name" value="NA(+)-TRANSLOCATING NADH-QUINONE REDUCTASE SUBUNIT B"/>
    <property type="match status" value="1"/>
</dbReference>
<feature type="transmembrane region" description="Helical" evidence="9">
    <location>
        <begin position="200"/>
        <end position="221"/>
    </location>
</feature>
<keyword evidence="6" id="KW-1278">Translocase</keyword>
<dbReference type="GO" id="GO:0005886">
    <property type="term" value="C:plasma membrane"/>
    <property type="evidence" value="ECO:0007669"/>
    <property type="project" value="TreeGrafter"/>
</dbReference>
<keyword evidence="7 9" id="KW-1133">Transmembrane helix</keyword>
<feature type="transmembrane region" description="Helical" evidence="9">
    <location>
        <begin position="62"/>
        <end position="86"/>
    </location>
</feature>
<evidence type="ECO:0000256" key="5">
    <source>
        <dbReference type="ARBA" id="ARBA00022692"/>
    </source>
</evidence>
<keyword evidence="4" id="KW-0288">FMN</keyword>
<proteinExistence type="predicted"/>
<feature type="transmembrane region" description="Helical" evidence="9">
    <location>
        <begin position="167"/>
        <end position="188"/>
    </location>
</feature>
<keyword evidence="5 9" id="KW-0812">Transmembrane</keyword>
<dbReference type="Pfam" id="PF03116">
    <property type="entry name" value="NQR2_RnfD_RnfE"/>
    <property type="match status" value="1"/>
</dbReference>
<reference evidence="10 11" key="1">
    <citation type="submission" date="2016-10" db="EMBL/GenBank/DDBJ databases">
        <authorList>
            <person name="de Groot N.N."/>
        </authorList>
    </citation>
    <scope>NUCLEOTIDE SEQUENCE [LARGE SCALE GENOMIC DNA]</scope>
    <source>
        <strain evidence="10 11">DSM 23042</strain>
    </source>
</reference>
<evidence type="ECO:0000256" key="1">
    <source>
        <dbReference type="ARBA" id="ARBA00022448"/>
    </source>
</evidence>
<dbReference type="AlphaFoldDB" id="A0A1H9X3H7"/>
<dbReference type="PANTHER" id="PTHR30578">
    <property type="entry name" value="ELECTRON TRANSPORT COMPLEX PROTEIN RNFD"/>
    <property type="match status" value="1"/>
</dbReference>
<feature type="transmembrane region" description="Helical" evidence="9">
    <location>
        <begin position="106"/>
        <end position="126"/>
    </location>
</feature>